<dbReference type="InterPro" id="IPR014973">
    <property type="entry name" value="DUF1835"/>
</dbReference>
<dbReference type="Pfam" id="PF08874">
    <property type="entry name" value="DUF1835"/>
    <property type="match status" value="1"/>
</dbReference>
<dbReference type="OrthoDB" id="127805at2"/>
<dbReference type="Proteomes" id="UP000317036">
    <property type="component" value="Unassembled WGS sequence"/>
</dbReference>
<protein>
    <submittedName>
        <fullName evidence="2">DUF1835 domain-containing protein</fullName>
    </submittedName>
</protein>
<feature type="domain" description="DUF1835" evidence="1">
    <location>
        <begin position="2"/>
        <end position="107"/>
    </location>
</feature>
<proteinExistence type="predicted"/>
<evidence type="ECO:0000313" key="3">
    <source>
        <dbReference type="Proteomes" id="UP000317036"/>
    </source>
</evidence>
<dbReference type="RefSeq" id="WP_144847802.1">
    <property type="nucleotide sequence ID" value="NZ_VNJI01000015.1"/>
</dbReference>
<evidence type="ECO:0000259" key="1">
    <source>
        <dbReference type="Pfam" id="PF08874"/>
    </source>
</evidence>
<dbReference type="EMBL" id="VNJI01000015">
    <property type="protein sequence ID" value="TVY09380.1"/>
    <property type="molecule type" value="Genomic_DNA"/>
</dbReference>
<accession>A0A559KB76</accession>
<comment type="caution">
    <text evidence="2">The sequence shown here is derived from an EMBL/GenBank/DDBJ whole genome shotgun (WGS) entry which is preliminary data.</text>
</comment>
<reference evidence="2 3" key="1">
    <citation type="submission" date="2019-07" db="EMBL/GenBank/DDBJ databases">
        <authorList>
            <person name="Kim J."/>
        </authorList>
    </citation>
    <scope>NUCLEOTIDE SEQUENCE [LARGE SCALE GENOMIC DNA]</scope>
    <source>
        <strain evidence="2 3">JC52</strain>
    </source>
</reference>
<gene>
    <name evidence="2" type="ORF">FPZ49_14480</name>
</gene>
<keyword evidence="3" id="KW-1185">Reference proteome</keyword>
<dbReference type="AlphaFoldDB" id="A0A559KB76"/>
<sequence length="331" mass="37550">MLHIVNGDSFGETLREVLPEADILVWRESLYEGPLSVEFTDQPTREAREQYFTSRGVPGGMFKRFTEVQETALTQYHQHDEVVLWFEHDLFDQTMLIYLLQWFSRQNLEGTKLSLLCINSFPEVHPFKGLGQLNAEQTASLLGSWREVSADQLHLAREAWFAYAGDNPTALVQLLQKDLTALPFLRSALLCHLQRYPSVTNGLNALETAVLSLVLQSLNTPISLFQQIGNLFLDYGLGDVQFWAILEEMRGGEHPLLVIDGPTLPNYGAHVDYQSLQQTKVYSTELGQQALRGESDYAALNGLNRWLGGVYLTGHRGLWRWNQTASNLDKH</sequence>
<evidence type="ECO:0000313" key="2">
    <source>
        <dbReference type="EMBL" id="TVY09380.1"/>
    </source>
</evidence>
<organism evidence="2 3">
    <name type="scientific">Paenibacillus cremeus</name>
    <dbReference type="NCBI Taxonomy" id="2163881"/>
    <lineage>
        <taxon>Bacteria</taxon>
        <taxon>Bacillati</taxon>
        <taxon>Bacillota</taxon>
        <taxon>Bacilli</taxon>
        <taxon>Bacillales</taxon>
        <taxon>Paenibacillaceae</taxon>
        <taxon>Paenibacillus</taxon>
    </lineage>
</organism>
<name>A0A559KB76_9BACL</name>